<organism evidence="12 13">
    <name type="scientific">Neoroseomonas soli</name>
    <dbReference type="NCBI Taxonomy" id="1081025"/>
    <lineage>
        <taxon>Bacteria</taxon>
        <taxon>Pseudomonadati</taxon>
        <taxon>Pseudomonadota</taxon>
        <taxon>Alphaproteobacteria</taxon>
        <taxon>Acetobacterales</taxon>
        <taxon>Acetobacteraceae</taxon>
        <taxon>Neoroseomonas</taxon>
    </lineage>
</organism>
<keyword evidence="2 10" id="KW-1003">Cell membrane</keyword>
<evidence type="ECO:0000256" key="4">
    <source>
        <dbReference type="ARBA" id="ARBA00022960"/>
    </source>
</evidence>
<feature type="transmembrane region" description="Helical" evidence="10">
    <location>
        <begin position="196"/>
        <end position="216"/>
    </location>
</feature>
<feature type="transmembrane region" description="Helical" evidence="10">
    <location>
        <begin position="236"/>
        <end position="267"/>
    </location>
</feature>
<evidence type="ECO:0000313" key="13">
    <source>
        <dbReference type="Proteomes" id="UP001138751"/>
    </source>
</evidence>
<evidence type="ECO:0000256" key="1">
    <source>
        <dbReference type="ARBA" id="ARBA00004651"/>
    </source>
</evidence>
<dbReference type="NCBIfam" id="TIGR01695">
    <property type="entry name" value="murJ_mviN"/>
    <property type="match status" value="1"/>
</dbReference>
<dbReference type="PANTHER" id="PTHR47019">
    <property type="entry name" value="LIPID II FLIPPASE MURJ"/>
    <property type="match status" value="1"/>
</dbReference>
<feature type="transmembrane region" description="Helical" evidence="10">
    <location>
        <begin position="86"/>
        <end position="108"/>
    </location>
</feature>
<comment type="caution">
    <text evidence="12">The sequence shown here is derived from an EMBL/GenBank/DDBJ whole genome shotgun (WGS) entry which is preliminary data.</text>
</comment>
<keyword evidence="6 10" id="KW-1133">Transmembrane helix</keyword>
<reference evidence="12" key="2">
    <citation type="journal article" date="2021" name="Syst. Appl. Microbiol.">
        <title>Roseomonas hellenica sp. nov., isolated from roots of wild-growing Alkanna tinctoria.</title>
        <authorList>
            <person name="Rat A."/>
            <person name="Naranjo H.D."/>
            <person name="Lebbe L."/>
            <person name="Cnockaert M."/>
            <person name="Krigas N."/>
            <person name="Grigoriadou K."/>
            <person name="Maloupa E."/>
            <person name="Willems A."/>
        </authorList>
    </citation>
    <scope>NUCLEOTIDE SEQUENCE</scope>
    <source>
        <strain evidence="12">LMG 31231</strain>
    </source>
</reference>
<feature type="transmembrane region" description="Helical" evidence="10">
    <location>
        <begin position="382"/>
        <end position="401"/>
    </location>
</feature>
<dbReference type="GO" id="GO:0015648">
    <property type="term" value="F:lipid-linked peptidoglycan transporter activity"/>
    <property type="evidence" value="ECO:0007669"/>
    <property type="project" value="UniProtKB-UniRule"/>
</dbReference>
<keyword evidence="10" id="KW-0997">Cell inner membrane</keyword>
<keyword evidence="10 11" id="KW-0961">Cell wall biogenesis/degradation</keyword>
<evidence type="ECO:0000256" key="7">
    <source>
        <dbReference type="ARBA" id="ARBA00023136"/>
    </source>
</evidence>
<comment type="function">
    <text evidence="8 10 11">Involved in peptidoglycan biosynthesis. Transports lipid-linked peptidoglycan precursors from the inner to the outer leaflet of the cytoplasmic membrane.</text>
</comment>
<evidence type="ECO:0000256" key="3">
    <source>
        <dbReference type="ARBA" id="ARBA00022692"/>
    </source>
</evidence>
<proteinExistence type="inferred from homology"/>
<dbReference type="PANTHER" id="PTHR47019:SF1">
    <property type="entry name" value="LIPID II FLIPPASE MURJ"/>
    <property type="match status" value="1"/>
</dbReference>
<dbReference type="GO" id="GO:0005886">
    <property type="term" value="C:plasma membrane"/>
    <property type="evidence" value="ECO:0007669"/>
    <property type="project" value="UniProtKB-SubCell"/>
</dbReference>
<feature type="transmembrane region" description="Helical" evidence="10">
    <location>
        <begin position="312"/>
        <end position="336"/>
    </location>
</feature>
<dbReference type="PRINTS" id="PR01806">
    <property type="entry name" value="VIRFACTRMVIN"/>
</dbReference>
<dbReference type="InterPro" id="IPR004268">
    <property type="entry name" value="MurJ"/>
</dbReference>
<evidence type="ECO:0000256" key="2">
    <source>
        <dbReference type="ARBA" id="ARBA00022475"/>
    </source>
</evidence>
<evidence type="ECO:0000256" key="6">
    <source>
        <dbReference type="ARBA" id="ARBA00022989"/>
    </source>
</evidence>
<evidence type="ECO:0000256" key="9">
    <source>
        <dbReference type="ARBA" id="ARBA00061532"/>
    </source>
</evidence>
<dbReference type="AlphaFoldDB" id="A0A9X9X4S9"/>
<name>A0A9X9X4S9_9PROT</name>
<feature type="transmembrane region" description="Helical" evidence="10">
    <location>
        <begin position="448"/>
        <end position="469"/>
    </location>
</feature>
<keyword evidence="13" id="KW-1185">Reference proteome</keyword>
<dbReference type="CDD" id="cd13123">
    <property type="entry name" value="MATE_MurJ_like"/>
    <property type="match status" value="1"/>
</dbReference>
<dbReference type="InterPro" id="IPR051050">
    <property type="entry name" value="Lipid_II_flippase_MurJ/MviN"/>
</dbReference>
<dbReference type="Proteomes" id="UP001138751">
    <property type="component" value="Unassembled WGS sequence"/>
</dbReference>
<dbReference type="RefSeq" id="WP_211864821.1">
    <property type="nucleotide sequence ID" value="NZ_JAAEDM010000152.1"/>
</dbReference>
<keyword evidence="4 10" id="KW-0133">Cell shape</keyword>
<keyword evidence="7 10" id="KW-0472">Membrane</keyword>
<dbReference type="HAMAP" id="MF_02078">
    <property type="entry name" value="MurJ_MviN"/>
    <property type="match status" value="1"/>
</dbReference>
<comment type="subcellular location">
    <subcellularLocation>
        <location evidence="10">Cell inner membrane</location>
        <topology evidence="10">Multi-pass membrane protein</topology>
    </subcellularLocation>
    <subcellularLocation>
        <location evidence="1">Cell membrane</location>
        <topology evidence="1">Multi-pass membrane protein</topology>
    </subcellularLocation>
</comment>
<dbReference type="EMBL" id="JAAEDM010000152">
    <property type="protein sequence ID" value="MBR0674408.1"/>
    <property type="molecule type" value="Genomic_DNA"/>
</dbReference>
<evidence type="ECO:0000313" key="12">
    <source>
        <dbReference type="EMBL" id="MBR0674408.1"/>
    </source>
</evidence>
<feature type="transmembrane region" description="Helical" evidence="10">
    <location>
        <begin position="156"/>
        <end position="176"/>
    </location>
</feature>
<reference evidence="12" key="1">
    <citation type="submission" date="2020-01" db="EMBL/GenBank/DDBJ databases">
        <authorList>
            <person name="Rat A."/>
        </authorList>
    </citation>
    <scope>NUCLEOTIDE SEQUENCE</scope>
    <source>
        <strain evidence="12">LMG 31231</strain>
    </source>
</reference>
<dbReference type="GO" id="GO:0034204">
    <property type="term" value="P:lipid translocation"/>
    <property type="evidence" value="ECO:0007669"/>
    <property type="project" value="TreeGrafter"/>
</dbReference>
<evidence type="ECO:0000256" key="5">
    <source>
        <dbReference type="ARBA" id="ARBA00022984"/>
    </source>
</evidence>
<feature type="transmembrane region" description="Helical" evidence="10">
    <location>
        <begin position="348"/>
        <end position="370"/>
    </location>
</feature>
<keyword evidence="5 10" id="KW-0573">Peptidoglycan synthesis</keyword>
<comment type="similarity">
    <text evidence="9 10 11">Belongs to the MurJ/MviN family.</text>
</comment>
<sequence>MLRSALTVGSWTMASRILGFARDMLIASRLGAGPVADAFFVALKLPNLFRRLFGEGAFNAAFVPAFAGTLAAEGRASARALAERMGALMTLWLGVLVVIGIVFMPQVMRGLAPGFSDDPAKFALAVELTRITFPYLLFICLTALVGGVLNGLDRFAAAAAAPVFFNLISMATLLWLTPYVATPGHALAWGVTASGVVQLALVLWATAQAGMALNILRPPAITPEVRQVLRRMVPGVIGAGVVQLNLAVDIIIASLLPAGAISFLYYADRVAQLPLGVIGAAVGTALLPLLSRQLRSGQPLSAHRSMNRAVEMSLLLTLPAAVGLAVAAGPIIAALFQRGAFSAAEASASAAALIAYAVGLPAFVLVKVFAPGFFARGDTATPVKLGLMAVALNLALNLMLMGPLRHVGVALSTSLAAWANAGMLAWLLARRGHFIADRRCRRAVPRIAATAAVMGLAVVAVAFALPAAGSSVARAMTAAVLIATGGAVYFGGGVWLGAFDPREVLRMLRRRPASTPVAAKQP</sequence>
<dbReference type="Pfam" id="PF03023">
    <property type="entry name" value="MurJ"/>
    <property type="match status" value="1"/>
</dbReference>
<accession>A0A9X9X4S9</accession>
<evidence type="ECO:0000256" key="11">
    <source>
        <dbReference type="PIRNR" id="PIRNR002869"/>
    </source>
</evidence>
<dbReference type="GO" id="GO:0009252">
    <property type="term" value="P:peptidoglycan biosynthetic process"/>
    <property type="evidence" value="ECO:0007669"/>
    <property type="project" value="UniProtKB-UniRule"/>
</dbReference>
<gene>
    <name evidence="10 12" type="primary">murJ</name>
    <name evidence="12" type="ORF">GXW76_24800</name>
</gene>
<keyword evidence="3 10" id="KW-0812">Transmembrane</keyword>
<dbReference type="GO" id="GO:0008360">
    <property type="term" value="P:regulation of cell shape"/>
    <property type="evidence" value="ECO:0007669"/>
    <property type="project" value="UniProtKB-UniRule"/>
</dbReference>
<dbReference type="GO" id="GO:0071555">
    <property type="term" value="P:cell wall organization"/>
    <property type="evidence" value="ECO:0007669"/>
    <property type="project" value="UniProtKB-UniRule"/>
</dbReference>
<protein>
    <recommendedName>
        <fullName evidence="10">Probable lipid II flippase MurJ</fullName>
    </recommendedName>
</protein>
<dbReference type="PIRSF" id="PIRSF002869">
    <property type="entry name" value="MviN"/>
    <property type="match status" value="1"/>
</dbReference>
<feature type="transmembrane region" description="Helical" evidence="10">
    <location>
        <begin position="128"/>
        <end position="149"/>
    </location>
</feature>
<comment type="pathway">
    <text evidence="10">Cell wall biogenesis; peptidoglycan biosynthesis.</text>
</comment>
<keyword evidence="10 11" id="KW-0813">Transport</keyword>
<feature type="transmembrane region" description="Helical" evidence="10">
    <location>
        <begin position="273"/>
        <end position="291"/>
    </location>
</feature>
<feature type="transmembrane region" description="Helical" evidence="10">
    <location>
        <begin position="407"/>
        <end position="428"/>
    </location>
</feature>
<evidence type="ECO:0000256" key="8">
    <source>
        <dbReference type="ARBA" id="ARBA00060041"/>
    </source>
</evidence>
<feature type="transmembrane region" description="Helical" evidence="10">
    <location>
        <begin position="475"/>
        <end position="499"/>
    </location>
</feature>
<evidence type="ECO:0000256" key="10">
    <source>
        <dbReference type="HAMAP-Rule" id="MF_02078"/>
    </source>
</evidence>